<accession>A0ACC0TSN3</accession>
<gene>
    <name evidence="1" type="ORF">F5148DRAFT_1278328</name>
</gene>
<comment type="caution">
    <text evidence="1">The sequence shown here is derived from an EMBL/GenBank/DDBJ whole genome shotgun (WGS) entry which is preliminary data.</text>
</comment>
<dbReference type="EMBL" id="JAGFNK010000735">
    <property type="protein sequence ID" value="KAI9441940.1"/>
    <property type="molecule type" value="Genomic_DNA"/>
</dbReference>
<name>A0ACC0TSN3_9AGAM</name>
<reference evidence="1" key="1">
    <citation type="submission" date="2021-03" db="EMBL/GenBank/DDBJ databases">
        <title>Evolutionary priming and transition to the ectomycorrhizal habit in an iconic lineage of mushroom-forming fungi: is preadaptation a requirement?</title>
        <authorList>
            <consortium name="DOE Joint Genome Institute"/>
            <person name="Looney B.P."/>
            <person name="Miyauchi S."/>
            <person name="Morin E."/>
            <person name="Drula E."/>
            <person name="Courty P.E."/>
            <person name="Chicoki N."/>
            <person name="Fauchery L."/>
            <person name="Kohler A."/>
            <person name="Kuo A."/>
            <person name="LaButti K."/>
            <person name="Pangilinan J."/>
            <person name="Lipzen A."/>
            <person name="Riley R."/>
            <person name="Andreopoulos W."/>
            <person name="He G."/>
            <person name="Johnson J."/>
            <person name="Barry K.W."/>
            <person name="Grigoriev I.V."/>
            <person name="Nagy L."/>
            <person name="Hibbett D."/>
            <person name="Henrissat B."/>
            <person name="Matheny P.B."/>
            <person name="Labbe J."/>
            <person name="Martin A.F."/>
        </authorList>
    </citation>
    <scope>NUCLEOTIDE SEQUENCE</scope>
    <source>
        <strain evidence="1">BPL698</strain>
    </source>
</reference>
<protein>
    <submittedName>
        <fullName evidence="1">Uncharacterized protein</fullName>
    </submittedName>
</protein>
<sequence>MAWQQLTDDDLPHRDAYIDATPFSRSIFFDPEHNDHHQPSSVYHPLETSLEQNEPSAKRARTETQSTADECRAGRYVEPYPAMVAENLGTALTPFQERGEALQKSGLPPWAPFEDTDEWELVNWLINRVNKTGTDEFLKLGLTMKCFQLAYKSAYSFFKKIDTLPAGSLWHTETFSFTGDLLDENGEPTQDHFELWYRNSLQCVEELISNPMFEKYISYVPERIYEDSTGNTRVYDEMWTADWWWEMQDKIPSGGVVCPVILASDKTQLSGFSGGHQAYPLYLTLGNISKSVRRKSSNHAVSLIGYIPTSEITCFSDPQIPKYRLFHACLKKILEPLKSAGSNGTKLICADGVIRRIFPILAAYVGDHPEQCLVAGCKENRCPICTVPAKSRGDGFLFPLRSQLHTEQVLHLEANGHHPPEFSEWGLRKVFSPFWAGMPHTDIFMCISPDILHQLFLGVFCHLLEWCTQLMGAKRLDECFEALPVYSGLKHFKHGVSNVSKWTGWEYRDMSRSLLGVISGSVDPRVVLVARALLDFITYAGYRRHTTKTLLCIEQALEVFHSHKRVLIDLGVREHFNIPKVHSMQHYVAGIKRLGSADGFNTESSERLHIDYAKRAFKASNHRDYIMQMARWIQRQEAMFINKQFLAWSLKTSSPESESTNMTARFITYSIAKKPPHYISVRTLAMEYNAPDFVNTLQDFLQKIDIPGRFTVPNVYDRFNIYKLIHINWSATMDSDIESYRVNAFPERPNRLRLARIHVIFELPKHLGAFPHPLAYIHWFRPFTNVDPTTHMHQVVLSTRNHMPYSEVISVKRIWRSCVLIPQFSSNRVPSSWTREGHHIQAIPKYYLGRHLDRNMFQMYEENDG</sequence>
<proteinExistence type="predicted"/>
<evidence type="ECO:0000313" key="1">
    <source>
        <dbReference type="EMBL" id="KAI9441940.1"/>
    </source>
</evidence>
<keyword evidence="2" id="KW-1185">Reference proteome</keyword>
<evidence type="ECO:0000313" key="2">
    <source>
        <dbReference type="Proteomes" id="UP001207468"/>
    </source>
</evidence>
<organism evidence="1 2">
    <name type="scientific">Russula earlei</name>
    <dbReference type="NCBI Taxonomy" id="71964"/>
    <lineage>
        <taxon>Eukaryota</taxon>
        <taxon>Fungi</taxon>
        <taxon>Dikarya</taxon>
        <taxon>Basidiomycota</taxon>
        <taxon>Agaricomycotina</taxon>
        <taxon>Agaricomycetes</taxon>
        <taxon>Russulales</taxon>
        <taxon>Russulaceae</taxon>
        <taxon>Russula</taxon>
    </lineage>
</organism>
<dbReference type="Proteomes" id="UP001207468">
    <property type="component" value="Unassembled WGS sequence"/>
</dbReference>